<comment type="caution">
    <text evidence="6">The sequence shown here is derived from an EMBL/GenBank/DDBJ whole genome shotgun (WGS) entry which is preliminary data.</text>
</comment>
<sequence length="604" mass="64898">MHLLRYVLLLAATWMVPVDALEESALKKTINSTVEIPAPVVVPPSEYLSVCPKLVRTNPLTIPSDGIDGQWSSFALRVGTAAQIVRVLVSTNSPETMVVLPMGCTAAAFSGATPPDCATSRGGLFNKTASSTWYDQGDFGINENGVGFESNLGYSVGADYGLETLGLGYVAGSNGPALQNQTVAAIAATSPFYMGILGLSTQPVNYSTIGNFSAPSLFTTLRTQGLIPSLSYSYTAGAKYRLKAGQYAQLIFGGMDTSRYRPNAASFTLAGDIDRDVVVAVQSITYSGTEASVLLSPRVDEPVYAFIESTDPNFWLPEAACAAFEKAFGISIDNSTGLYLINATRYAFLTSINPQVVFTLGNSASGGATAEITLPFSAFALPASYPFTKNDTYYFPLRKAANSTQYTLGRAFLQEAYITVDYERRNFTVSQCTWVDGANPEISTILSPSYENSTSNNTSPTQSASNDNSKSKFVIILIVALVIVAVVGLAAAGMCVIRMRSKRRQHVEVAIKDSSSDKEAYIYGTGSMYPFNSPYSELGGTNSSSEIHQLPDRNNCNDDSYVMAKQKMESMRKAPGNPVIGETPIVFELIGSEPRPVELDDRHN</sequence>
<accession>A0A3D8Q6T5</accession>
<keyword evidence="3" id="KW-0812">Transmembrane</keyword>
<feature type="transmembrane region" description="Helical" evidence="3">
    <location>
        <begin position="473"/>
        <end position="497"/>
    </location>
</feature>
<dbReference type="AlphaFoldDB" id="A0A3D8Q6T5"/>
<name>A0A3D8Q6T5_9HELO</name>
<keyword evidence="7" id="KW-1185">Reference proteome</keyword>
<protein>
    <recommendedName>
        <fullName evidence="5">Peptidase A1 domain-containing protein</fullName>
    </recommendedName>
</protein>
<dbReference type="PROSITE" id="PS51767">
    <property type="entry name" value="PEPTIDASE_A1"/>
    <property type="match status" value="1"/>
</dbReference>
<keyword evidence="4" id="KW-0732">Signal</keyword>
<dbReference type="InterPro" id="IPR021109">
    <property type="entry name" value="Peptidase_aspartic_dom_sf"/>
</dbReference>
<keyword evidence="3" id="KW-0472">Membrane</keyword>
<evidence type="ECO:0000313" key="6">
    <source>
        <dbReference type="EMBL" id="RDW57509.1"/>
    </source>
</evidence>
<evidence type="ECO:0000256" key="2">
    <source>
        <dbReference type="SAM" id="MobiDB-lite"/>
    </source>
</evidence>
<dbReference type="PRINTS" id="PR00792">
    <property type="entry name" value="PEPSIN"/>
</dbReference>
<dbReference type="Proteomes" id="UP000256645">
    <property type="component" value="Unassembled WGS sequence"/>
</dbReference>
<dbReference type="Gene3D" id="2.40.70.10">
    <property type="entry name" value="Acid Proteases"/>
    <property type="match status" value="2"/>
</dbReference>
<gene>
    <name evidence="6" type="ORF">BP6252_13769</name>
</gene>
<dbReference type="InterPro" id="IPR033121">
    <property type="entry name" value="PEPTIDASE_A1"/>
</dbReference>
<dbReference type="SUPFAM" id="SSF50630">
    <property type="entry name" value="Acid proteases"/>
    <property type="match status" value="1"/>
</dbReference>
<feature type="chain" id="PRO_5017644364" description="Peptidase A1 domain-containing protein" evidence="4">
    <location>
        <begin position="21"/>
        <end position="604"/>
    </location>
</feature>
<proteinExistence type="inferred from homology"/>
<keyword evidence="3" id="KW-1133">Transmembrane helix</keyword>
<evidence type="ECO:0000256" key="4">
    <source>
        <dbReference type="SAM" id="SignalP"/>
    </source>
</evidence>
<evidence type="ECO:0000256" key="1">
    <source>
        <dbReference type="ARBA" id="ARBA00007447"/>
    </source>
</evidence>
<feature type="compositionally biased region" description="Low complexity" evidence="2">
    <location>
        <begin position="447"/>
        <end position="466"/>
    </location>
</feature>
<feature type="region of interest" description="Disordered" evidence="2">
    <location>
        <begin position="446"/>
        <end position="467"/>
    </location>
</feature>
<reference evidence="6 7" key="1">
    <citation type="journal article" date="2018" name="IMA Fungus">
        <title>IMA Genome-F 9: Draft genome sequence of Annulohypoxylon stygium, Aspergillus mulundensis, Berkeleyomyces basicola (syn. Thielaviopsis basicola), Ceratocystis smalleyi, two Cercospora beticola strains, Coleophoma cylindrospora, Fusarium fracticaudum, Phialophora cf. hyalina, and Morchella septimelata.</title>
        <authorList>
            <person name="Wingfield B.D."/>
            <person name="Bills G.F."/>
            <person name="Dong Y."/>
            <person name="Huang W."/>
            <person name="Nel W.J."/>
            <person name="Swalarsk-Parry B.S."/>
            <person name="Vaghefi N."/>
            <person name="Wilken P.M."/>
            <person name="An Z."/>
            <person name="de Beer Z.W."/>
            <person name="De Vos L."/>
            <person name="Chen L."/>
            <person name="Duong T.A."/>
            <person name="Gao Y."/>
            <person name="Hammerbacher A."/>
            <person name="Kikkert J.R."/>
            <person name="Li Y."/>
            <person name="Li H."/>
            <person name="Li K."/>
            <person name="Li Q."/>
            <person name="Liu X."/>
            <person name="Ma X."/>
            <person name="Naidoo K."/>
            <person name="Pethybridge S.J."/>
            <person name="Sun J."/>
            <person name="Steenkamp E.T."/>
            <person name="van der Nest M.A."/>
            <person name="van Wyk S."/>
            <person name="Wingfield M.J."/>
            <person name="Xiong C."/>
            <person name="Yue Q."/>
            <person name="Zhang X."/>
        </authorList>
    </citation>
    <scope>NUCLEOTIDE SEQUENCE [LARGE SCALE GENOMIC DNA]</scope>
    <source>
        <strain evidence="6 7">BP6252</strain>
    </source>
</reference>
<feature type="domain" description="Peptidase A1" evidence="5">
    <location>
        <begin position="72"/>
        <end position="430"/>
    </location>
</feature>
<dbReference type="GO" id="GO:0004190">
    <property type="term" value="F:aspartic-type endopeptidase activity"/>
    <property type="evidence" value="ECO:0007669"/>
    <property type="project" value="InterPro"/>
</dbReference>
<dbReference type="GO" id="GO:0006508">
    <property type="term" value="P:proteolysis"/>
    <property type="evidence" value="ECO:0007669"/>
    <property type="project" value="InterPro"/>
</dbReference>
<dbReference type="OrthoDB" id="4074350at2759"/>
<organism evidence="6 7">
    <name type="scientific">Coleophoma cylindrospora</name>
    <dbReference type="NCBI Taxonomy" id="1849047"/>
    <lineage>
        <taxon>Eukaryota</taxon>
        <taxon>Fungi</taxon>
        <taxon>Dikarya</taxon>
        <taxon>Ascomycota</taxon>
        <taxon>Pezizomycotina</taxon>
        <taxon>Leotiomycetes</taxon>
        <taxon>Helotiales</taxon>
        <taxon>Dermateaceae</taxon>
        <taxon>Coleophoma</taxon>
    </lineage>
</organism>
<evidence type="ECO:0000256" key="3">
    <source>
        <dbReference type="SAM" id="Phobius"/>
    </source>
</evidence>
<evidence type="ECO:0000313" key="7">
    <source>
        <dbReference type="Proteomes" id="UP000256645"/>
    </source>
</evidence>
<dbReference type="Pfam" id="PF00026">
    <property type="entry name" value="Asp"/>
    <property type="match status" value="1"/>
</dbReference>
<dbReference type="EMBL" id="PDLM01000020">
    <property type="protein sequence ID" value="RDW57509.1"/>
    <property type="molecule type" value="Genomic_DNA"/>
</dbReference>
<dbReference type="InterPro" id="IPR034164">
    <property type="entry name" value="Pepsin-like_dom"/>
</dbReference>
<evidence type="ECO:0000259" key="5">
    <source>
        <dbReference type="PROSITE" id="PS51767"/>
    </source>
</evidence>
<dbReference type="InterPro" id="IPR001461">
    <property type="entry name" value="Aspartic_peptidase_A1"/>
</dbReference>
<feature type="signal peptide" evidence="4">
    <location>
        <begin position="1"/>
        <end position="20"/>
    </location>
</feature>
<dbReference type="STRING" id="1849047.A0A3D8Q6T5"/>
<dbReference type="CDD" id="cd05471">
    <property type="entry name" value="pepsin_like"/>
    <property type="match status" value="1"/>
</dbReference>
<comment type="similarity">
    <text evidence="1">Belongs to the peptidase A1 family.</text>
</comment>